<protein>
    <submittedName>
        <fullName evidence="1">Uncharacterized protein</fullName>
    </submittedName>
</protein>
<dbReference type="Proteomes" id="UP000288168">
    <property type="component" value="Unassembled WGS sequence"/>
</dbReference>
<dbReference type="OrthoDB" id="3499148at2759"/>
<reference evidence="1 2" key="1">
    <citation type="submission" date="2017-06" db="EMBL/GenBank/DDBJ databases">
        <title>Comparative genomic analysis of Ambrosia Fusariam Clade fungi.</title>
        <authorList>
            <person name="Stajich J.E."/>
            <person name="Carrillo J."/>
            <person name="Kijimoto T."/>
            <person name="Eskalen A."/>
            <person name="O'Donnell K."/>
            <person name="Kasson M."/>
        </authorList>
    </citation>
    <scope>NUCLEOTIDE SEQUENCE [LARGE SCALE GENOMIC DNA]</scope>
    <source>
        <strain evidence="1 2">NRRL62584</strain>
    </source>
</reference>
<comment type="caution">
    <text evidence="1">The sequence shown here is derived from an EMBL/GenBank/DDBJ whole genome shotgun (WGS) entry which is preliminary data.</text>
</comment>
<proteinExistence type="predicted"/>
<evidence type="ECO:0000313" key="2">
    <source>
        <dbReference type="Proteomes" id="UP000288168"/>
    </source>
</evidence>
<accession>A0A428NK40</accession>
<dbReference type="AlphaFoldDB" id="A0A428NK40"/>
<dbReference type="STRING" id="1325734.A0A428NK40"/>
<name>A0A428NK40_9HYPO</name>
<keyword evidence="2" id="KW-1185">Reference proteome</keyword>
<evidence type="ECO:0000313" key="1">
    <source>
        <dbReference type="EMBL" id="RSL41165.1"/>
    </source>
</evidence>
<organism evidence="1 2">
    <name type="scientific">Fusarium duplospermum</name>
    <dbReference type="NCBI Taxonomy" id="1325734"/>
    <lineage>
        <taxon>Eukaryota</taxon>
        <taxon>Fungi</taxon>
        <taxon>Dikarya</taxon>
        <taxon>Ascomycota</taxon>
        <taxon>Pezizomycotina</taxon>
        <taxon>Sordariomycetes</taxon>
        <taxon>Hypocreomycetidae</taxon>
        <taxon>Hypocreales</taxon>
        <taxon>Nectriaceae</taxon>
        <taxon>Fusarium</taxon>
        <taxon>Fusarium solani species complex</taxon>
    </lineage>
</organism>
<dbReference type="EMBL" id="NKCI01000438">
    <property type="protein sequence ID" value="RSL41165.1"/>
    <property type="molecule type" value="Genomic_DNA"/>
</dbReference>
<sequence>MTAAVTMNFPRKSFGDVSCIMTLVVEANKVERLAMLLFRAHLESTGETREVVLQDGARLLPNPHVVLQGSHSDAVSEIFGPETAAAIAAAPFRRRERVAGTRATRNPERPASRQIPYVFVPQFNDPNPPIASSLIECDLAARPDHRLASSFDPLRSPNCPLE</sequence>
<gene>
    <name evidence="1" type="ORF">CEP54_015903</name>
</gene>